<organism evidence="3 4">
    <name type="scientific">Streptomyces huasconensis</name>
    <dbReference type="NCBI Taxonomy" id="1854574"/>
    <lineage>
        <taxon>Bacteria</taxon>
        <taxon>Bacillati</taxon>
        <taxon>Actinomycetota</taxon>
        <taxon>Actinomycetes</taxon>
        <taxon>Kitasatosporales</taxon>
        <taxon>Streptomycetaceae</taxon>
        <taxon>Streptomyces</taxon>
    </lineage>
</organism>
<dbReference type="InterPro" id="IPR044929">
    <property type="entry name" value="DNA/RNA_non-sp_Endonuclease_sf"/>
</dbReference>
<keyword evidence="4" id="KW-1185">Reference proteome</keyword>
<sequence length="343" mass="38342">MWPLAVDVQPGLVADVSVRRAWVRFEFGRPAAASAVPRVCLPRRQRPHHNHRSTHRRTAHHFAESATSVITTWEHHDEYPLAQLERRASAESLTQDEVDTRFFAIITDLVGTPTELVDEHGSIAWQSRTTLWGTTTWNRSASVYTPLRFPGQYADHETGLHYNLFRHHNPHTWSDPLGLVPKACLDMDAYLWDGSVRFGKLDDLGRPTGAWAALRKDNMKGGTGAAPSIWPPGWRGDGRLFNEARGHLLARKLGGPGTGENGYRNLVTLTQNPVNTPIMRGIEKEVHRAVSKGENVQYSVVPVYEGTNPVPIRLNISAHGDRGFSLNRPLENPAADVRIPVPR</sequence>
<proteinExistence type="predicted"/>
<protein>
    <submittedName>
        <fullName evidence="3">DNA/RNA non-specific endonuclease</fullName>
    </submittedName>
</protein>
<dbReference type="Proteomes" id="UP001553843">
    <property type="component" value="Unassembled WGS sequence"/>
</dbReference>
<dbReference type="Pfam" id="PF13930">
    <property type="entry name" value="Endonuclea_NS_2"/>
    <property type="match status" value="1"/>
</dbReference>
<dbReference type="EMBL" id="JBEYRS010000010">
    <property type="protein sequence ID" value="MEW2364998.1"/>
    <property type="molecule type" value="Genomic_DNA"/>
</dbReference>
<gene>
    <name evidence="3" type="ORF">AB0887_24010</name>
</gene>
<reference evidence="3 4" key="1">
    <citation type="submission" date="2024-06" db="EMBL/GenBank/DDBJ databases">
        <title>The Natural Products Discovery Center: Release of the First 8490 Sequenced Strains for Exploring Actinobacteria Biosynthetic Diversity.</title>
        <authorList>
            <person name="Kalkreuter E."/>
            <person name="Kautsar S.A."/>
            <person name="Yang D."/>
            <person name="Bader C.D."/>
            <person name="Teijaro C.N."/>
            <person name="Fluegel L."/>
            <person name="Davis C.M."/>
            <person name="Simpson J.R."/>
            <person name="Lauterbach L."/>
            <person name="Steele A.D."/>
            <person name="Gui C."/>
            <person name="Meng S."/>
            <person name="Li G."/>
            <person name="Viehrig K."/>
            <person name="Ye F."/>
            <person name="Su P."/>
            <person name="Kiefer A.F."/>
            <person name="Nichols A."/>
            <person name="Cepeda A.J."/>
            <person name="Yan W."/>
            <person name="Fan B."/>
            <person name="Jiang Y."/>
            <person name="Adhikari A."/>
            <person name="Zheng C.-J."/>
            <person name="Schuster L."/>
            <person name="Cowan T.M."/>
            <person name="Smanski M.J."/>
            <person name="Chevrette M.G."/>
            <person name="De Carvalho L.P.S."/>
            <person name="Shen B."/>
        </authorList>
    </citation>
    <scope>NUCLEOTIDE SEQUENCE [LARGE SCALE GENOMIC DNA]</scope>
    <source>
        <strain evidence="3 4">NPDC047833</strain>
    </source>
</reference>
<dbReference type="Pfam" id="PF03527">
    <property type="entry name" value="RHS"/>
    <property type="match status" value="1"/>
</dbReference>
<keyword evidence="3" id="KW-0540">Nuclease</keyword>
<dbReference type="RefSeq" id="WP_359781744.1">
    <property type="nucleotide sequence ID" value="NZ_JBIDCN010000008.1"/>
</dbReference>
<keyword evidence="3" id="KW-0255">Endonuclease</keyword>
<comment type="caution">
    <text evidence="3">The sequence shown here is derived from an EMBL/GenBank/DDBJ whole genome shotgun (WGS) entry which is preliminary data.</text>
</comment>
<dbReference type="Gene3D" id="2.180.10.10">
    <property type="entry name" value="RHS repeat-associated core"/>
    <property type="match status" value="1"/>
</dbReference>
<keyword evidence="3" id="KW-0378">Hydrolase</keyword>
<evidence type="ECO:0000313" key="4">
    <source>
        <dbReference type="Proteomes" id="UP001553843"/>
    </source>
</evidence>
<feature type="domain" description="Type VII secretion system protein EssD-like" evidence="2">
    <location>
        <begin position="198"/>
        <end position="318"/>
    </location>
</feature>
<evidence type="ECO:0000259" key="2">
    <source>
        <dbReference type="Pfam" id="PF13930"/>
    </source>
</evidence>
<feature type="domain" description="RHS protein conserved region" evidence="1">
    <location>
        <begin position="107"/>
        <end position="136"/>
    </location>
</feature>
<dbReference type="Gene3D" id="3.40.570.10">
    <property type="entry name" value="Extracellular Endonuclease, subunit A"/>
    <property type="match status" value="1"/>
</dbReference>
<dbReference type="InterPro" id="IPR001826">
    <property type="entry name" value="RHS"/>
</dbReference>
<dbReference type="InterPro" id="IPR044927">
    <property type="entry name" value="Endonuclea_NS_2"/>
</dbReference>
<evidence type="ECO:0000259" key="1">
    <source>
        <dbReference type="Pfam" id="PF03527"/>
    </source>
</evidence>
<accession>A0ABV3LZV9</accession>
<dbReference type="GO" id="GO:0004519">
    <property type="term" value="F:endonuclease activity"/>
    <property type="evidence" value="ECO:0007669"/>
    <property type="project" value="UniProtKB-KW"/>
</dbReference>
<evidence type="ECO:0000313" key="3">
    <source>
        <dbReference type="EMBL" id="MEW2364998.1"/>
    </source>
</evidence>
<name>A0ABV3LZV9_9ACTN</name>